<dbReference type="InterPro" id="IPR019587">
    <property type="entry name" value="Polyketide_cyclase/dehydratase"/>
</dbReference>
<dbReference type="CDD" id="cd07821">
    <property type="entry name" value="PYR_PYL_RCAR_like"/>
    <property type="match status" value="1"/>
</dbReference>
<organism evidence="3">
    <name type="scientific">freshwater metagenome</name>
    <dbReference type="NCBI Taxonomy" id="449393"/>
    <lineage>
        <taxon>unclassified sequences</taxon>
        <taxon>metagenomes</taxon>
        <taxon>ecological metagenomes</taxon>
    </lineage>
</organism>
<protein>
    <submittedName>
        <fullName evidence="3">Unannotated protein</fullName>
    </submittedName>
</protein>
<gene>
    <name evidence="1" type="ORF">UFOPK3164_00614</name>
    <name evidence="2" type="ORF">UFOPK3427_00391</name>
    <name evidence="3" type="ORF">UFOPK4112_01304</name>
</gene>
<dbReference type="SUPFAM" id="SSF55961">
    <property type="entry name" value="Bet v1-like"/>
    <property type="match status" value="1"/>
</dbReference>
<dbReference type="EMBL" id="CAFBPM010000013">
    <property type="protein sequence ID" value="CAB5027128.1"/>
    <property type="molecule type" value="Genomic_DNA"/>
</dbReference>
<evidence type="ECO:0000313" key="3">
    <source>
        <dbReference type="EMBL" id="CAB5027128.1"/>
    </source>
</evidence>
<reference evidence="3" key="1">
    <citation type="submission" date="2020-05" db="EMBL/GenBank/DDBJ databases">
        <authorList>
            <person name="Chiriac C."/>
            <person name="Salcher M."/>
            <person name="Ghai R."/>
            <person name="Kavagutti S V."/>
        </authorList>
    </citation>
    <scope>NUCLEOTIDE SEQUENCE</scope>
</reference>
<evidence type="ECO:0000313" key="1">
    <source>
        <dbReference type="EMBL" id="CAB4823957.1"/>
    </source>
</evidence>
<dbReference type="Gene3D" id="3.30.530.20">
    <property type="match status" value="1"/>
</dbReference>
<dbReference type="AlphaFoldDB" id="A0A6J7RES2"/>
<name>A0A6J7RES2_9ZZZZ</name>
<evidence type="ECO:0000313" key="2">
    <source>
        <dbReference type="EMBL" id="CAB4864280.1"/>
    </source>
</evidence>
<dbReference type="InterPro" id="IPR023393">
    <property type="entry name" value="START-like_dom_sf"/>
</dbReference>
<dbReference type="EMBL" id="CAFABE010000020">
    <property type="protein sequence ID" value="CAB4823957.1"/>
    <property type="molecule type" value="Genomic_DNA"/>
</dbReference>
<accession>A0A6J7RES2</accession>
<dbReference type="EMBL" id="CAFBLT010000001">
    <property type="protein sequence ID" value="CAB4864280.1"/>
    <property type="molecule type" value="Genomic_DNA"/>
</dbReference>
<proteinExistence type="predicted"/>
<dbReference type="Pfam" id="PF10604">
    <property type="entry name" value="Polyketide_cyc2"/>
    <property type="match status" value="1"/>
</dbReference>
<sequence length="131" mass="14563">MLGAVRYQITLPQSAETVWDHIGDPAEQAKWVPDFAETVVEGTTRTITTVSGLTFNEELLVVDPVLRRIQYRVDLPVLTFHRGTLDVIALDDSSCVAVYATDTDPRIMALVIGAVTFRALVELGRQMEEMN</sequence>